<dbReference type="EMBL" id="BK059105">
    <property type="protein sequence ID" value="DAE30834.1"/>
    <property type="molecule type" value="Genomic_DNA"/>
</dbReference>
<sequence length="71" mass="7392">MGINPLVGGIMKAGGLVSDVLTKWGGMGTDSMTKTDAVLGSKLLSLTPVGMVNGFFGKKTRDFSANRDTIE</sequence>
<name>A0A8S5RI93_9VIRU</name>
<reference evidence="1" key="1">
    <citation type="journal article" date="2021" name="Proc. Natl. Acad. Sci. U.S.A.">
        <title>A Catalog of Tens of Thousands of Viruses from Human Metagenomes Reveals Hidden Associations with Chronic Diseases.</title>
        <authorList>
            <person name="Tisza M.J."/>
            <person name="Buck C.B."/>
        </authorList>
    </citation>
    <scope>NUCLEOTIDE SEQUENCE</scope>
    <source>
        <strain evidence="1">CtML55</strain>
    </source>
</reference>
<proteinExistence type="predicted"/>
<protein>
    <submittedName>
        <fullName evidence="1">Uncharacterized protein</fullName>
    </submittedName>
</protein>
<evidence type="ECO:0000313" key="1">
    <source>
        <dbReference type="EMBL" id="DAE30834.1"/>
    </source>
</evidence>
<organism evidence="1">
    <name type="scientific">virus sp. ctML55</name>
    <dbReference type="NCBI Taxonomy" id="2827627"/>
    <lineage>
        <taxon>Viruses</taxon>
    </lineage>
</organism>
<accession>A0A8S5RI93</accession>